<protein>
    <recommendedName>
        <fullName evidence="3">Phage-related protein</fullName>
    </recommendedName>
</protein>
<comment type="caution">
    <text evidence="1">The sequence shown here is derived from an EMBL/GenBank/DDBJ whole genome shotgun (WGS) entry which is preliminary data.</text>
</comment>
<dbReference type="EMBL" id="JAQLXW010000009">
    <property type="protein sequence ID" value="MDB8003993.1"/>
    <property type="molecule type" value="Genomic_DNA"/>
</dbReference>
<dbReference type="AlphaFoldDB" id="A0AAW6D549"/>
<evidence type="ECO:0008006" key="3">
    <source>
        <dbReference type="Google" id="ProtNLM"/>
    </source>
</evidence>
<proteinExistence type="predicted"/>
<reference evidence="1" key="1">
    <citation type="submission" date="2023-01" db="EMBL/GenBank/DDBJ databases">
        <title>Human gut microbiome strain richness.</title>
        <authorList>
            <person name="Chen-Liaw A."/>
        </authorList>
    </citation>
    <scope>NUCLEOTIDE SEQUENCE</scope>
    <source>
        <strain evidence="1">1001283st1_G1_1001283B150217_161031</strain>
    </source>
</reference>
<name>A0AAW6D549_9FIRM</name>
<organism evidence="1 2">
    <name type="scientific">[Eubacterium] siraeum</name>
    <dbReference type="NCBI Taxonomy" id="39492"/>
    <lineage>
        <taxon>Bacteria</taxon>
        <taxon>Bacillati</taxon>
        <taxon>Bacillota</taxon>
        <taxon>Clostridia</taxon>
        <taxon>Eubacteriales</taxon>
        <taxon>Oscillospiraceae</taxon>
        <taxon>Oscillospiraceae incertae sedis</taxon>
    </lineage>
</organism>
<dbReference type="Proteomes" id="UP001210809">
    <property type="component" value="Unassembled WGS sequence"/>
</dbReference>
<evidence type="ECO:0000313" key="2">
    <source>
        <dbReference type="Proteomes" id="UP001210809"/>
    </source>
</evidence>
<sequence>MVEIIVTENGNVRGVFTRVISASLTDSLNGECTFQFSVISSMASEIFTGLEVQLKSDTLNYLFNVVKVSKSLSNGIAICTVECEHKSYELNNDEYKLNEFDFEGAPGECLISLLQGTSLTAGICDPTVPIKLKINRECTRRAALMQLIALCGGEIEYNGAEINIRSHRGSQDYIGIMDGRNVSDLTMETDSRSGTTNYGLTLYKNVNFSVGDNVHIVFHPFDLNVNTRIIAMSFNPYNRREISIEVGDYRPSISDNLYQMEQKTNEIRKDVGESTAELKTATNSVNITITEKSQRLFRITYNAIQATYAAFCSTVKFVISAAGTLAFILKKNENEVMQYEEYFSEGPHTKTYTYPFTSEVGQNTMSLSVVSSDGTEGKFPKMQTWGYVMGAYLAGDTPWDGYIEAREDEVRFTMRRIVKKSLVRTSDTLLFEILKSHKFKFSETMPVFTKRERDRKTLEPTIRAIFPDAWSPKIITPPPITVVNVSNRKLYLELRNPVKAERIETTAFTMIVTTEHETVRLQPISADFGIGDFGSTIWLAFGSSAMKDSIQSITLLYDGDVGNLTDVLNNAPCGSFQTSFIYVPFEEEET</sequence>
<evidence type="ECO:0000313" key="1">
    <source>
        <dbReference type="EMBL" id="MDB8003993.1"/>
    </source>
</evidence>
<gene>
    <name evidence="1" type="ORF">PNE09_07915</name>
</gene>
<accession>A0AAW6D549</accession>